<sequence length="1022" mass="114598">MLEGFSIDHLKLGKVKVEKLYLKWDNSLQIKASKIDLSGLKNSDEPFTLKPLSKLPRYIRWTEKWVESIQIDIIKYDDNVASLFYRKGEVGTLSVGDESNRTQGTFELNERDFAVTLPSYALKNGIFSTKLHINLLNQHLNAAIMANFPQTPRLTLNISGDSDLLSFSLFADNSLTTLKPLIDFFNLDPEITPWIVDYAKASSLHLKRLHGTCHYDTPEELIETLTADATVIDASYTFAQGFEPIRSPQIDLNFRKGKLYIFPKNGTFYTLPTEQSHVIIDFMTPHTMLDAYIRTQHAKLNDPILSLLTFYDIHLPIKQQKGECAVDLNLSINLHSLDTTGKGEFIPTASEILLDKILLNTENGIVKVNRNHVTFENFIAHYGNDVAHANVTGEYDTKKERGVVSINAYAVSPVKGSLSLFDSKEPLRVAYVIAPDGDTLNVEKSHWNLLGEKLTIEGFRAPFDYHRAYTAINSVPFILSDSVKGKINAAFDGTKKLSDIKVRLNEFKLGEVKLNQSQFDVDLHYSDEMLKLRISSASAWSIHQLPLLVSPFSAILKNDLITFDQIETVLGDLFKGNFTGTYRMNTHKGTIRLSNMIPISPKLTPIIESKESINLIVDATSDPIQIDAPELKAHFSTISTGWKILLNDISLISKKSPILRRYNINNGYLNLYYTGESSRFLFNGEIDYLYPLMVVNNLPIEHYKFSGSHQNDVTQIRVNDRLTITHSPENIYIRANNTGLNMPVLFKFLSAHTEESDVSSSDDASKPINIHATNSYLYLMKDRKIVTDTLDATLNNDNFDASLQHMNGSATLKIRNNLFSINGKGFNDKFMEHLFALSDFSGGTFAFEAKGKTDSFDGLMRVENTILKDYKVLNNVLAFVNTVPSLATFSLPTYNSKGLPVNEGYAHFAYQKGIVSVDNFTLNSPEIKITGNAQANFNANQLDGVLTLKTDLGSKLGKVPMVGYILLGEDGSLSTTLTLSGKLDDPKISTAIAKEIVTAPFNILRRTLVYPFLWMLDDKNKK</sequence>
<protein>
    <recommendedName>
        <fullName evidence="1">YhdP central domain-containing protein</fullName>
    </recommendedName>
</protein>
<accession>E4TZB3</accession>
<dbReference type="eggNOG" id="COG2982">
    <property type="taxonomic scope" value="Bacteria"/>
</dbReference>
<dbReference type="InterPro" id="IPR025263">
    <property type="entry name" value="YhdP_central"/>
</dbReference>
<proteinExistence type="predicted"/>
<dbReference type="STRING" id="709032.Sulku_1466"/>
<dbReference type="AlphaFoldDB" id="E4TZB3"/>
<evidence type="ECO:0000313" key="3">
    <source>
        <dbReference type="Proteomes" id="UP000008721"/>
    </source>
</evidence>
<dbReference type="Proteomes" id="UP000008721">
    <property type="component" value="Chromosome"/>
</dbReference>
<evidence type="ECO:0000259" key="1">
    <source>
        <dbReference type="Pfam" id="PF13116"/>
    </source>
</evidence>
<dbReference type="HOGENOM" id="CLU_007814_0_0_7"/>
<keyword evidence="3" id="KW-1185">Reference proteome</keyword>
<dbReference type="KEGG" id="sku:Sulku_1466"/>
<dbReference type="EMBL" id="CP002355">
    <property type="protein sequence ID" value="ADR34128.1"/>
    <property type="molecule type" value="Genomic_DNA"/>
</dbReference>
<organism evidence="2 3">
    <name type="scientific">Sulfuricurvum kujiense (strain ATCC BAA-921 / DSM 16994 / JCM 11577 / YK-1)</name>
    <dbReference type="NCBI Taxonomy" id="709032"/>
    <lineage>
        <taxon>Bacteria</taxon>
        <taxon>Pseudomonadati</taxon>
        <taxon>Campylobacterota</taxon>
        <taxon>Epsilonproteobacteria</taxon>
        <taxon>Campylobacterales</taxon>
        <taxon>Sulfurimonadaceae</taxon>
        <taxon>Sulfuricurvum</taxon>
    </lineage>
</organism>
<name>E4TZB3_SULKY</name>
<reference evidence="2 3" key="1">
    <citation type="journal article" date="2012" name="Stand. Genomic Sci.">
        <title>Complete genome sequence of the sulfur compounds oxidizing chemolithoautotroph Sulfuricurvum kujiense type strain (YK-1(T)).</title>
        <authorList>
            <person name="Han C."/>
            <person name="Kotsyurbenko O."/>
            <person name="Chertkov O."/>
            <person name="Held B."/>
            <person name="Lapidus A."/>
            <person name="Nolan M."/>
            <person name="Lucas S."/>
            <person name="Hammon N."/>
            <person name="Deshpande S."/>
            <person name="Cheng J.F."/>
            <person name="Tapia R."/>
            <person name="Goodwin L.A."/>
            <person name="Pitluck S."/>
            <person name="Liolios K."/>
            <person name="Pagani I."/>
            <person name="Ivanova N."/>
            <person name="Mavromatis K."/>
            <person name="Mikhailova N."/>
            <person name="Pati A."/>
            <person name="Chen A."/>
            <person name="Palaniappan K."/>
            <person name="Land M."/>
            <person name="Hauser L."/>
            <person name="Chang Y.J."/>
            <person name="Jeffries C.D."/>
            <person name="Brambilla E.M."/>
            <person name="Rohde M."/>
            <person name="Spring S."/>
            <person name="Sikorski J."/>
            <person name="Goker M."/>
            <person name="Woyke T."/>
            <person name="Bristow J."/>
            <person name="Eisen J.A."/>
            <person name="Markowitz V."/>
            <person name="Hugenholtz P."/>
            <person name="Kyrpides N.C."/>
            <person name="Klenk H.P."/>
            <person name="Detter J.C."/>
        </authorList>
    </citation>
    <scope>NUCLEOTIDE SEQUENCE [LARGE SCALE GENOMIC DNA]</scope>
    <source>
        <strain evidence="3">ATCC BAA-921 / DSM 16994 / JCM 11577 / YK-1</strain>
    </source>
</reference>
<evidence type="ECO:0000313" key="2">
    <source>
        <dbReference type="EMBL" id="ADR34128.1"/>
    </source>
</evidence>
<feature type="domain" description="YhdP central" evidence="1">
    <location>
        <begin position="791"/>
        <end position="988"/>
    </location>
</feature>
<feature type="domain" description="YhdP central" evidence="1">
    <location>
        <begin position="215"/>
        <end position="409"/>
    </location>
</feature>
<dbReference type="Pfam" id="PF13116">
    <property type="entry name" value="YhdP"/>
    <property type="match status" value="2"/>
</dbReference>
<gene>
    <name evidence="2" type="ordered locus">Sulku_1466</name>
</gene>